<organism evidence="1 2">
    <name type="scientific">Choristoneura fumiferana</name>
    <name type="common">Spruce budworm moth</name>
    <name type="synonym">Archips fumiferana</name>
    <dbReference type="NCBI Taxonomy" id="7141"/>
    <lineage>
        <taxon>Eukaryota</taxon>
        <taxon>Metazoa</taxon>
        <taxon>Ecdysozoa</taxon>
        <taxon>Arthropoda</taxon>
        <taxon>Hexapoda</taxon>
        <taxon>Insecta</taxon>
        <taxon>Pterygota</taxon>
        <taxon>Neoptera</taxon>
        <taxon>Endopterygota</taxon>
        <taxon>Lepidoptera</taxon>
        <taxon>Glossata</taxon>
        <taxon>Ditrysia</taxon>
        <taxon>Tortricoidea</taxon>
        <taxon>Tortricidae</taxon>
        <taxon>Tortricinae</taxon>
        <taxon>Choristoneura</taxon>
    </lineage>
</organism>
<proteinExistence type="predicted"/>
<evidence type="ECO:0000313" key="1">
    <source>
        <dbReference type="EMBL" id="KAI8426764.1"/>
    </source>
</evidence>
<name>A0ACC0JRR3_CHOFU</name>
<comment type="caution">
    <text evidence="1">The sequence shown here is derived from an EMBL/GenBank/DDBJ whole genome shotgun (WGS) entry which is preliminary data.</text>
</comment>
<accession>A0ACC0JRR3</accession>
<gene>
    <name evidence="1" type="ORF">MSG28_014452</name>
</gene>
<dbReference type="Proteomes" id="UP001064048">
    <property type="component" value="Chromosome 26"/>
</dbReference>
<dbReference type="EMBL" id="CM046126">
    <property type="protein sequence ID" value="KAI8426764.1"/>
    <property type="molecule type" value="Genomic_DNA"/>
</dbReference>
<evidence type="ECO:0000313" key="2">
    <source>
        <dbReference type="Proteomes" id="UP001064048"/>
    </source>
</evidence>
<protein>
    <submittedName>
        <fullName evidence="1">Uncharacterized protein</fullName>
    </submittedName>
</protein>
<reference evidence="1 2" key="1">
    <citation type="journal article" date="2022" name="Genome Biol. Evol.">
        <title>The Spruce Budworm Genome: Reconstructing the Evolutionary History of Antifreeze Proteins.</title>
        <authorList>
            <person name="Beliveau C."/>
            <person name="Gagne P."/>
            <person name="Picq S."/>
            <person name="Vernygora O."/>
            <person name="Keeling C.I."/>
            <person name="Pinkney K."/>
            <person name="Doucet D."/>
            <person name="Wen F."/>
            <person name="Johnston J.S."/>
            <person name="Maaroufi H."/>
            <person name="Boyle B."/>
            <person name="Laroche J."/>
            <person name="Dewar K."/>
            <person name="Juretic N."/>
            <person name="Blackburn G."/>
            <person name="Nisole A."/>
            <person name="Brunet B."/>
            <person name="Brandao M."/>
            <person name="Lumley L."/>
            <person name="Duan J."/>
            <person name="Quan G."/>
            <person name="Lucarotti C.J."/>
            <person name="Roe A.D."/>
            <person name="Sperling F.A.H."/>
            <person name="Levesque R.C."/>
            <person name="Cusson M."/>
        </authorList>
    </citation>
    <scope>NUCLEOTIDE SEQUENCE [LARGE SCALE GENOMIC DNA]</scope>
    <source>
        <strain evidence="1">Glfc:IPQL:Cfum</strain>
    </source>
</reference>
<keyword evidence="2" id="KW-1185">Reference proteome</keyword>
<sequence>MEVILHRVRPVSRGLAAGARRLHVCLAWAFSGRVIAFFREAIAFVTIARRLISMSVVLQRRRLPTEAWPGFAPRVARVRSPRSSRVAIGDVQVDLLCLMSSSLVRRNGSKQRNMEVILHRVRPVSRGLAAGARRLHVCLAWAFSGRVIAFFREAIAFVTIARRLISMSVVLQRRRLPTEAWPGFAPRVARVRSPRSSRVAIGDVQMEGCGRSPHGDQPDWGLCN</sequence>